<evidence type="ECO:0000256" key="3">
    <source>
        <dbReference type="SAM" id="MobiDB-lite"/>
    </source>
</evidence>
<evidence type="ECO:0000256" key="2">
    <source>
        <dbReference type="ARBA" id="ARBA00023002"/>
    </source>
</evidence>
<gene>
    <name evidence="5" type="primary">porB</name>
    <name evidence="5" type="ORF">AArcSl_0121</name>
</gene>
<dbReference type="Proteomes" id="UP000263012">
    <property type="component" value="Chromosome"/>
</dbReference>
<dbReference type="InterPro" id="IPR051479">
    <property type="entry name" value="PorB-like"/>
</dbReference>
<dbReference type="PANTHER" id="PTHR42897:SF2">
    <property type="entry name" value="PYRUVATE SYNTHASE SUBUNIT PORB"/>
    <property type="match status" value="1"/>
</dbReference>
<dbReference type="GO" id="GO:0019164">
    <property type="term" value="F:pyruvate synthase activity"/>
    <property type="evidence" value="ECO:0007669"/>
    <property type="project" value="UniProtKB-EC"/>
</dbReference>
<comment type="subunit">
    <text evidence="1">Heterotetramer of one alpha, one beta, one delta and one gamma chain.</text>
</comment>
<dbReference type="EMBL" id="CP025066">
    <property type="protein sequence ID" value="AUX07778.1"/>
    <property type="molecule type" value="Genomic_DNA"/>
</dbReference>
<dbReference type="EC" id="1.2.7.1" evidence="5"/>
<dbReference type="OrthoDB" id="296931at2157"/>
<evidence type="ECO:0000259" key="4">
    <source>
        <dbReference type="Pfam" id="PF02775"/>
    </source>
</evidence>
<accession>A0A343TFA6</accession>
<feature type="region of interest" description="Disordered" evidence="3">
    <location>
        <begin position="155"/>
        <end position="184"/>
    </location>
</feature>
<reference evidence="6" key="1">
    <citation type="submission" date="2017-11" db="EMBL/GenBank/DDBJ databases">
        <title>Phenotypic and genomic properties of facultatively anaerobic sulfur-reducing natronoarchaea from hypersaline soda lakes.</title>
        <authorList>
            <person name="Sorokin D.Y."/>
            <person name="Kublanov I.V."/>
            <person name="Roman P."/>
            <person name="Sinninghe Damste J.S."/>
            <person name="Golyshin P.N."/>
            <person name="Rojo D."/>
            <person name="Ciordia S."/>
            <person name="Mena M.D.C."/>
            <person name="Ferrer M."/>
            <person name="Messina E."/>
            <person name="Smedile F."/>
            <person name="La Spada G."/>
            <person name="La Cono V."/>
            <person name="Yakimov M.M."/>
        </authorList>
    </citation>
    <scope>NUCLEOTIDE SEQUENCE [LARGE SCALE GENOMIC DNA]</scope>
    <source>
        <strain evidence="6">AArc-Sl</strain>
    </source>
</reference>
<feature type="compositionally biased region" description="Polar residues" evidence="3">
    <location>
        <begin position="155"/>
        <end position="179"/>
    </location>
</feature>
<evidence type="ECO:0000256" key="1">
    <source>
        <dbReference type="ARBA" id="ARBA00011595"/>
    </source>
</evidence>
<name>A0A343TFA6_9EURY</name>
<keyword evidence="2 5" id="KW-0560">Oxidoreductase</keyword>
<dbReference type="PANTHER" id="PTHR42897">
    <property type="entry name" value="PYRUVATE SYNTHASE SUBUNIT PORB"/>
    <property type="match status" value="1"/>
</dbReference>
<dbReference type="GO" id="GO:0030976">
    <property type="term" value="F:thiamine pyrophosphate binding"/>
    <property type="evidence" value="ECO:0007669"/>
    <property type="project" value="InterPro"/>
</dbReference>
<protein>
    <submittedName>
        <fullName evidence="5">Pyruvate ferredoxin oxidoreductase beta subunit</fullName>
        <ecNumber evidence="5">1.2.7.1</ecNumber>
    </submittedName>
</protein>
<dbReference type="KEGG" id="hdf:AArcSl_0121"/>
<dbReference type="InterPro" id="IPR029061">
    <property type="entry name" value="THDP-binding"/>
</dbReference>
<keyword evidence="6" id="KW-1185">Reference proteome</keyword>
<dbReference type="GeneID" id="37876455"/>
<dbReference type="SUPFAM" id="SSF52518">
    <property type="entry name" value="Thiamin diphosphate-binding fold (THDP-binding)"/>
    <property type="match status" value="1"/>
</dbReference>
<dbReference type="AlphaFoldDB" id="A0A343TFA6"/>
<organism evidence="5 6">
    <name type="scientific">Halalkaliarchaeum desulfuricum</name>
    <dbReference type="NCBI Taxonomy" id="2055893"/>
    <lineage>
        <taxon>Archaea</taxon>
        <taxon>Methanobacteriati</taxon>
        <taxon>Methanobacteriota</taxon>
        <taxon>Stenosarchaea group</taxon>
        <taxon>Halobacteria</taxon>
        <taxon>Halobacteriales</taxon>
        <taxon>Haloferacaceae</taxon>
        <taxon>Halalkaliarchaeum</taxon>
    </lineage>
</organism>
<evidence type="ECO:0000313" key="6">
    <source>
        <dbReference type="Proteomes" id="UP000263012"/>
    </source>
</evidence>
<dbReference type="Gene3D" id="3.40.50.970">
    <property type="match status" value="2"/>
</dbReference>
<dbReference type="InterPro" id="IPR011766">
    <property type="entry name" value="TPP_enzyme_TPP-bd"/>
</dbReference>
<dbReference type="CDD" id="cd03376">
    <property type="entry name" value="TPP_PFOR_porB_like"/>
    <property type="match status" value="1"/>
</dbReference>
<proteinExistence type="predicted"/>
<dbReference type="RefSeq" id="WP_119813712.1">
    <property type="nucleotide sequence ID" value="NZ_CP025066.1"/>
</dbReference>
<keyword evidence="5" id="KW-0670">Pyruvate</keyword>
<evidence type="ECO:0000313" key="5">
    <source>
        <dbReference type="EMBL" id="AUX07778.1"/>
    </source>
</evidence>
<feature type="domain" description="Thiamine pyrophosphate enzyme TPP-binding" evidence="4">
    <location>
        <begin position="56"/>
        <end position="227"/>
    </location>
</feature>
<sequence>MSTEQLDEKLDDVSEFDYDDAGFAPGHRACSGCGPALVARHVVEEAGENTIVVNPTGCMEVVSSPFPESAWGVSWIHNVFANAPGVASGIEAAYRSFSRQGREEFEDHEDVNFIVFAGDGATFDIGMRSLSGMFERGHDVLYVCYDNEAYMNTGVQRSGSTPPGAHTTTTPSGAYSTGEDSPKKDMPAIAAAHGVEYVATASISDPIDFRKKVSAGLEIDGPAYVQVLSPCPVGWGFDAEETIDLGELAVETGVYPIYEMENGEVTDVKTVRDRKPIEEYLERQDRFSHLFDGEEGEETIETIQAEIDAQAEALDIDG</sequence>
<dbReference type="Pfam" id="PF02775">
    <property type="entry name" value="TPP_enzyme_C"/>
    <property type="match status" value="1"/>
</dbReference>